<dbReference type="InterPro" id="IPR052088">
    <property type="entry name" value="E3_ubiquitin-ligase_SINA"/>
</dbReference>
<dbReference type="Proteomes" id="UP001168990">
    <property type="component" value="Unassembled WGS sequence"/>
</dbReference>
<evidence type="ECO:0000313" key="1">
    <source>
        <dbReference type="EMBL" id="KAK0160609.1"/>
    </source>
</evidence>
<reference evidence="1" key="1">
    <citation type="journal article" date="2023" name="bioRxiv">
        <title>Scaffold-level genome assemblies of two parasitoid biocontrol wasps reveal the parthenogenesis mechanism and an associated novel virus.</title>
        <authorList>
            <person name="Inwood S."/>
            <person name="Skelly J."/>
            <person name="Guhlin J."/>
            <person name="Harrop T."/>
            <person name="Goldson S."/>
            <person name="Dearden P."/>
        </authorList>
    </citation>
    <scope>NUCLEOTIDE SEQUENCE</scope>
    <source>
        <strain evidence="1">Irish</strain>
        <tissue evidence="1">Whole body</tissue>
    </source>
</reference>
<protein>
    <submittedName>
        <fullName evidence="1">Uncharacterized protein</fullName>
    </submittedName>
</protein>
<organism evidence="1 2">
    <name type="scientific">Microctonus aethiopoides</name>
    <dbReference type="NCBI Taxonomy" id="144406"/>
    <lineage>
        <taxon>Eukaryota</taxon>
        <taxon>Metazoa</taxon>
        <taxon>Ecdysozoa</taxon>
        <taxon>Arthropoda</taxon>
        <taxon>Hexapoda</taxon>
        <taxon>Insecta</taxon>
        <taxon>Pterygota</taxon>
        <taxon>Neoptera</taxon>
        <taxon>Endopterygota</taxon>
        <taxon>Hymenoptera</taxon>
        <taxon>Apocrita</taxon>
        <taxon>Ichneumonoidea</taxon>
        <taxon>Braconidae</taxon>
        <taxon>Euphorinae</taxon>
        <taxon>Microctonus</taxon>
    </lineage>
</organism>
<dbReference type="PANTHER" id="PTHR10315">
    <property type="entry name" value="E3 UBIQUITIN PROTEIN LIGASE SIAH"/>
    <property type="match status" value="1"/>
</dbReference>
<name>A0AA39CAI5_9HYME</name>
<keyword evidence="2" id="KW-1185">Reference proteome</keyword>
<comment type="caution">
    <text evidence="1">The sequence shown here is derived from an EMBL/GenBank/DDBJ whole genome shotgun (WGS) entry which is preliminary data.</text>
</comment>
<dbReference type="AlphaFoldDB" id="A0AA39CAI5"/>
<accession>A0AA39CAI5</accession>
<dbReference type="PANTHER" id="PTHR10315:SF83">
    <property type="entry name" value="RING-TYPE E3 UBIQUITIN TRANSFERASE"/>
    <property type="match status" value="1"/>
</dbReference>
<dbReference type="GO" id="GO:0061630">
    <property type="term" value="F:ubiquitin protein ligase activity"/>
    <property type="evidence" value="ECO:0007669"/>
    <property type="project" value="TreeGrafter"/>
</dbReference>
<dbReference type="EMBL" id="JAQQBS010001423">
    <property type="protein sequence ID" value="KAK0160609.1"/>
    <property type="molecule type" value="Genomic_DNA"/>
</dbReference>
<sequence>MENNDKKKQLYQRLETLFSCPKCKKRLEINNYMCGNGHTVCKMCTDGVVLCSLCQAPFTRIPNLFAQNLLHQLNDIKECLTIELNDSRLKSNESIGKVEKNFNLPTNSKDELTNGQYRCWITNECKFIGNYSAIIKHLKTSHAAEFFELLEGTLPYSNSWKLKYSIGNDFNRAFNIGGLLFIVHMSINEDEDLCACIIMYTGHSLAFRHSCRIEIECDDEKLSYKKGKVLSAQSSEDIILQLKRNVIHITQNKPLYNLLKRKLKFKCSILIDKRRNETNTDEKKGTITANDHQRAIKSINKQQSTVINNKSAIYNKPNLKIIDNQNLPLTPRKKVMESTNKLSLHHVRPHESYVYNQQLYPDLGASSNVNNYVSMVNDNSANAPSAPHMYERPPPINPYFNDYRASMSTNVADTPARQEELNNDKCIVS</sequence>
<gene>
    <name evidence="1" type="ORF">PV328_008001</name>
</gene>
<dbReference type="GO" id="GO:0005737">
    <property type="term" value="C:cytoplasm"/>
    <property type="evidence" value="ECO:0007669"/>
    <property type="project" value="TreeGrafter"/>
</dbReference>
<evidence type="ECO:0000313" key="2">
    <source>
        <dbReference type="Proteomes" id="UP001168990"/>
    </source>
</evidence>
<reference evidence="1" key="2">
    <citation type="submission" date="2023-03" db="EMBL/GenBank/DDBJ databases">
        <authorList>
            <person name="Inwood S.N."/>
            <person name="Skelly J.G."/>
            <person name="Guhlin J."/>
            <person name="Harrop T.W.R."/>
            <person name="Goldson S.G."/>
            <person name="Dearden P.K."/>
        </authorList>
    </citation>
    <scope>NUCLEOTIDE SEQUENCE</scope>
    <source>
        <strain evidence="1">Irish</strain>
        <tissue evidence="1">Whole body</tissue>
    </source>
</reference>
<proteinExistence type="predicted"/>